<reference evidence="2 3" key="1">
    <citation type="submission" date="2015-02" db="EMBL/GenBank/DDBJ databases">
        <title>Genome Sequence of Jannaschia aquimarina DSM28248, a member of the Roseobacter clade.</title>
        <authorList>
            <person name="Voget S."/>
            <person name="Daniel R."/>
        </authorList>
    </citation>
    <scope>NUCLEOTIDE SEQUENCE [LARGE SCALE GENOMIC DNA]</scope>
    <source>
        <strain evidence="2 3">GSW-M26</strain>
    </source>
</reference>
<keyword evidence="3" id="KW-1185">Reference proteome</keyword>
<dbReference type="Proteomes" id="UP000032232">
    <property type="component" value="Unassembled WGS sequence"/>
</dbReference>
<dbReference type="PATRIC" id="fig|935700.4.peg.3211"/>
<dbReference type="Gene3D" id="2.30.40.10">
    <property type="entry name" value="Urease, subunit C, domain 1"/>
    <property type="match status" value="1"/>
</dbReference>
<dbReference type="GO" id="GO:0016810">
    <property type="term" value="F:hydrolase activity, acting on carbon-nitrogen (but not peptide) bonds"/>
    <property type="evidence" value="ECO:0007669"/>
    <property type="project" value="InterPro"/>
</dbReference>
<dbReference type="Gene3D" id="3.20.20.140">
    <property type="entry name" value="Metal-dependent hydrolases"/>
    <property type="match status" value="1"/>
</dbReference>
<dbReference type="InterPro" id="IPR019546">
    <property type="entry name" value="TAT_signal_bac_arc"/>
</dbReference>
<comment type="caution">
    <text evidence="2">The sequence shown here is derived from an EMBL/GenBank/DDBJ whole genome shotgun (WGS) entry which is preliminary data.</text>
</comment>
<dbReference type="NCBIfam" id="TIGR01409">
    <property type="entry name" value="TAT_signal_seq"/>
    <property type="match status" value="1"/>
</dbReference>
<name>A0A0D1D565_9RHOB</name>
<dbReference type="STRING" id="935700.jaqu_31080"/>
<dbReference type="PANTHER" id="PTHR22642">
    <property type="entry name" value="IMIDAZOLONEPROPIONASE"/>
    <property type="match status" value="1"/>
</dbReference>
<dbReference type="RefSeq" id="WP_052501006.1">
    <property type="nucleotide sequence ID" value="NZ_FZPF01000022.1"/>
</dbReference>
<protein>
    <submittedName>
        <fullName evidence="2">NfdA_3 protein</fullName>
        <ecNumber evidence="2">3.5.1.91</ecNumber>
    </submittedName>
</protein>
<dbReference type="InterPro" id="IPR011059">
    <property type="entry name" value="Metal-dep_hydrolase_composite"/>
</dbReference>
<evidence type="ECO:0000313" key="3">
    <source>
        <dbReference type="Proteomes" id="UP000032232"/>
    </source>
</evidence>
<dbReference type="Pfam" id="PF07969">
    <property type="entry name" value="Amidohydro_3"/>
    <property type="match status" value="1"/>
</dbReference>
<dbReference type="SUPFAM" id="SSF51338">
    <property type="entry name" value="Composite domain of metallo-dependent hydrolases"/>
    <property type="match status" value="1"/>
</dbReference>
<dbReference type="PROSITE" id="PS51318">
    <property type="entry name" value="TAT"/>
    <property type="match status" value="1"/>
</dbReference>
<dbReference type="PANTHER" id="PTHR22642:SF21">
    <property type="entry name" value="PERIPLASMIC PROTEIN"/>
    <property type="match status" value="1"/>
</dbReference>
<dbReference type="EMBL" id="JYFE01000058">
    <property type="protein sequence ID" value="KIT15163.1"/>
    <property type="molecule type" value="Genomic_DNA"/>
</dbReference>
<evidence type="ECO:0000259" key="1">
    <source>
        <dbReference type="Pfam" id="PF07969"/>
    </source>
</evidence>
<dbReference type="InterPro" id="IPR006311">
    <property type="entry name" value="TAT_signal"/>
</dbReference>
<organism evidence="2 3">
    <name type="scientific">Jannaschia aquimarina</name>
    <dbReference type="NCBI Taxonomy" id="935700"/>
    <lineage>
        <taxon>Bacteria</taxon>
        <taxon>Pseudomonadati</taxon>
        <taxon>Pseudomonadota</taxon>
        <taxon>Alphaproteobacteria</taxon>
        <taxon>Rhodobacterales</taxon>
        <taxon>Roseobacteraceae</taxon>
        <taxon>Jannaschia</taxon>
    </lineage>
</organism>
<keyword evidence="2" id="KW-0378">Hydrolase</keyword>
<evidence type="ECO:0000313" key="2">
    <source>
        <dbReference type="EMBL" id="KIT15163.1"/>
    </source>
</evidence>
<gene>
    <name evidence="2" type="primary">nfdA_3</name>
    <name evidence="2" type="ORF">jaqu_31080</name>
</gene>
<dbReference type="Gene3D" id="3.10.310.70">
    <property type="match status" value="1"/>
</dbReference>
<proteinExistence type="predicted"/>
<dbReference type="InterPro" id="IPR032466">
    <property type="entry name" value="Metal_Hydrolase"/>
</dbReference>
<dbReference type="SUPFAM" id="SSF51556">
    <property type="entry name" value="Metallo-dependent hydrolases"/>
    <property type="match status" value="1"/>
</dbReference>
<dbReference type="EC" id="3.5.1.91" evidence="2"/>
<dbReference type="InterPro" id="IPR013108">
    <property type="entry name" value="Amidohydro_3"/>
</dbReference>
<dbReference type="AlphaFoldDB" id="A0A0D1D565"/>
<feature type="domain" description="Amidohydrolase 3" evidence="1">
    <location>
        <begin position="92"/>
        <end position="576"/>
    </location>
</feature>
<sequence length="608" mass="66364">MTRIPARPAPRFALDRRRFLGASAALGAAAAGGGAAAQQGEAPAELIVVNARITTMDPSRPEATALAARDGLFVAVGTEADVAPFRGTFTTVVDAGQRRLIPGLNDSHTHSIRGGVNYTYEVRWDDVDSLEEGLHRLREQVARTPEGQFVRVVGGFSEHQFKEKRLPTVAELNAIAPDTPVLVHHLYKLTLINDAAIRYFGYDQAGHPTYPGGTIEKVDGAPTGRLLATPSGLLMYRTLVAAPKLSIQDQINSSIQYMDELNALGLTSVSDAGGGGMEFPEADAYAVTNWLHERGLMTVRTGYHTFPQIKGEEYADYQRWTDAWTPQQGDDMLKLVGGGENLCWASYDYEIFGEPVPEIDPDAEEIQARIMTLLGERQWPFRQHITYGQTADRLLAVYEDVAAGAGLTEGWFIDHVETFTPAHLERIAALGGGICLQNRLQFQAEDFVAQHGEAVLRQTPNFRAILDLGVPVGLGTDATRVASYNPWFALQWLTTGLSRGGMRMYGDDNLLDREEALRLMTVGSAWFTGDAGRKGAITPGQMADFAILDRDYFAVTDAEIVKLRSVLTAVGGTVVHAAEPFAALDLREVPPLTPDWSPLHDYPEMGRG</sequence>
<accession>A0A0D1D565</accession>